<evidence type="ECO:0000313" key="3">
    <source>
        <dbReference type="Proteomes" id="UP001175228"/>
    </source>
</evidence>
<sequence>MDDASEHPKNYGTNCPDSKERNQRYLGTSMSLCDAMQGDEHVYYSRPAGAPAPSYQRCDPPFWVLHVCGHARGYEGFCRAILCEDGEAKQRIPLALVDSASASIPRLLLGIGERDVPFLYPAREKFNEALKTKGLSCDEFVVNGHNHVSLVFTLGPGQGEEWAESVIK</sequence>
<evidence type="ECO:0000256" key="1">
    <source>
        <dbReference type="SAM" id="MobiDB-lite"/>
    </source>
</evidence>
<evidence type="ECO:0000313" key="2">
    <source>
        <dbReference type="EMBL" id="KAK0496605.1"/>
    </source>
</evidence>
<keyword evidence="3" id="KW-1185">Reference proteome</keyword>
<dbReference type="EMBL" id="JAUEPU010000015">
    <property type="protein sequence ID" value="KAK0496605.1"/>
    <property type="molecule type" value="Genomic_DNA"/>
</dbReference>
<dbReference type="Proteomes" id="UP001175228">
    <property type="component" value="Unassembled WGS sequence"/>
</dbReference>
<comment type="caution">
    <text evidence="2">The sequence shown here is derived from an EMBL/GenBank/DDBJ whole genome shotgun (WGS) entry which is preliminary data.</text>
</comment>
<name>A0AA39UX47_9AGAR</name>
<protein>
    <submittedName>
        <fullName evidence="2">Uncharacterized protein</fullName>
    </submittedName>
</protein>
<reference evidence="2" key="1">
    <citation type="submission" date="2023-06" db="EMBL/GenBank/DDBJ databases">
        <authorList>
            <consortium name="Lawrence Berkeley National Laboratory"/>
            <person name="Ahrendt S."/>
            <person name="Sahu N."/>
            <person name="Indic B."/>
            <person name="Wong-Bajracharya J."/>
            <person name="Merenyi Z."/>
            <person name="Ke H.-M."/>
            <person name="Monk M."/>
            <person name="Kocsube S."/>
            <person name="Drula E."/>
            <person name="Lipzen A."/>
            <person name="Balint B."/>
            <person name="Henrissat B."/>
            <person name="Andreopoulos B."/>
            <person name="Martin F.M."/>
            <person name="Harder C.B."/>
            <person name="Rigling D."/>
            <person name="Ford K.L."/>
            <person name="Foster G.D."/>
            <person name="Pangilinan J."/>
            <person name="Papanicolaou A."/>
            <person name="Barry K."/>
            <person name="LaButti K."/>
            <person name="Viragh M."/>
            <person name="Koriabine M."/>
            <person name="Yan M."/>
            <person name="Riley R."/>
            <person name="Champramary S."/>
            <person name="Plett K.L."/>
            <person name="Tsai I.J."/>
            <person name="Slot J."/>
            <person name="Sipos G."/>
            <person name="Plett J."/>
            <person name="Nagy L.G."/>
            <person name="Grigoriev I.V."/>
        </authorList>
    </citation>
    <scope>NUCLEOTIDE SEQUENCE</scope>
    <source>
        <strain evidence="2">HWK02</strain>
    </source>
</reference>
<proteinExistence type="predicted"/>
<feature type="region of interest" description="Disordered" evidence="1">
    <location>
        <begin position="1"/>
        <end position="21"/>
    </location>
</feature>
<organism evidence="2 3">
    <name type="scientific">Armillaria luteobubalina</name>
    <dbReference type="NCBI Taxonomy" id="153913"/>
    <lineage>
        <taxon>Eukaryota</taxon>
        <taxon>Fungi</taxon>
        <taxon>Dikarya</taxon>
        <taxon>Basidiomycota</taxon>
        <taxon>Agaricomycotina</taxon>
        <taxon>Agaricomycetes</taxon>
        <taxon>Agaricomycetidae</taxon>
        <taxon>Agaricales</taxon>
        <taxon>Marasmiineae</taxon>
        <taxon>Physalacriaceae</taxon>
        <taxon>Armillaria</taxon>
    </lineage>
</organism>
<dbReference type="AlphaFoldDB" id="A0AA39UX47"/>
<gene>
    <name evidence="2" type="ORF">EDD18DRAFT_1167283</name>
</gene>
<accession>A0AA39UX47</accession>